<comment type="subcellular location">
    <subcellularLocation>
        <location evidence="1">Nucleus</location>
    </subcellularLocation>
</comment>
<keyword evidence="3" id="KW-0805">Transcription regulation</keyword>
<evidence type="ECO:0000313" key="11">
    <source>
        <dbReference type="EMBL" id="KAG0145606.1"/>
    </source>
</evidence>
<evidence type="ECO:0000256" key="5">
    <source>
        <dbReference type="ARBA" id="ARBA00023163"/>
    </source>
</evidence>
<dbReference type="AlphaFoldDB" id="A0A9P6NLA3"/>
<dbReference type="Gene3D" id="1.10.10.10">
    <property type="entry name" value="Winged helix-like DNA-binding domain superfamily/Winged helix DNA-binding domain"/>
    <property type="match status" value="1"/>
</dbReference>
<dbReference type="GO" id="GO:0003700">
    <property type="term" value="F:DNA-binding transcription factor activity"/>
    <property type="evidence" value="ECO:0007669"/>
    <property type="project" value="InterPro"/>
</dbReference>
<dbReference type="InterPro" id="IPR036388">
    <property type="entry name" value="WH-like_DNA-bd_sf"/>
</dbReference>
<protein>
    <recommendedName>
        <fullName evidence="10">HSF-type DNA-binding domain-containing protein</fullName>
    </recommendedName>
</protein>
<dbReference type="InterPro" id="IPR036390">
    <property type="entry name" value="WH_DNA-bd_sf"/>
</dbReference>
<dbReference type="PRINTS" id="PR00056">
    <property type="entry name" value="HSFDOMAIN"/>
</dbReference>
<reference evidence="11" key="1">
    <citation type="submission" date="2013-11" db="EMBL/GenBank/DDBJ databases">
        <title>Genome sequence of the fusiform rust pathogen reveals effectors for host alternation and coevolution with pine.</title>
        <authorList>
            <consortium name="DOE Joint Genome Institute"/>
            <person name="Smith K."/>
            <person name="Pendleton A."/>
            <person name="Kubisiak T."/>
            <person name="Anderson C."/>
            <person name="Salamov A."/>
            <person name="Aerts A."/>
            <person name="Riley R."/>
            <person name="Clum A."/>
            <person name="Lindquist E."/>
            <person name="Ence D."/>
            <person name="Campbell M."/>
            <person name="Kronenberg Z."/>
            <person name="Feau N."/>
            <person name="Dhillon B."/>
            <person name="Hamelin R."/>
            <person name="Burleigh J."/>
            <person name="Smith J."/>
            <person name="Yandell M."/>
            <person name="Nelson C."/>
            <person name="Grigoriev I."/>
            <person name="Davis J."/>
        </authorList>
    </citation>
    <scope>NUCLEOTIDE SEQUENCE</scope>
    <source>
        <strain evidence="11">G11</strain>
    </source>
</reference>
<evidence type="ECO:0000256" key="1">
    <source>
        <dbReference type="ARBA" id="ARBA00004123"/>
    </source>
</evidence>
<dbReference type="GO" id="GO:0043565">
    <property type="term" value="F:sequence-specific DNA binding"/>
    <property type="evidence" value="ECO:0007669"/>
    <property type="project" value="InterPro"/>
</dbReference>
<gene>
    <name evidence="11" type="ORF">CROQUDRAFT_63694</name>
</gene>
<evidence type="ECO:0000313" key="12">
    <source>
        <dbReference type="Proteomes" id="UP000886653"/>
    </source>
</evidence>
<evidence type="ECO:0000256" key="8">
    <source>
        <dbReference type="RuleBase" id="RU004020"/>
    </source>
</evidence>
<name>A0A9P6NLA3_9BASI</name>
<dbReference type="PANTHER" id="PTHR10015:SF427">
    <property type="entry name" value="HEAT SHOCK FACTOR PROTEIN"/>
    <property type="match status" value="1"/>
</dbReference>
<feature type="compositionally biased region" description="Low complexity" evidence="9">
    <location>
        <begin position="124"/>
        <end position="144"/>
    </location>
</feature>
<accession>A0A9P6NLA3</accession>
<comment type="similarity">
    <text evidence="2 8">Belongs to the HSF family.</text>
</comment>
<dbReference type="OrthoDB" id="60033at2759"/>
<evidence type="ECO:0000256" key="9">
    <source>
        <dbReference type="SAM" id="MobiDB-lite"/>
    </source>
</evidence>
<evidence type="ECO:0000256" key="3">
    <source>
        <dbReference type="ARBA" id="ARBA00023015"/>
    </source>
</evidence>
<evidence type="ECO:0000259" key="10">
    <source>
        <dbReference type="SMART" id="SM00415"/>
    </source>
</evidence>
<dbReference type="SMART" id="SM00415">
    <property type="entry name" value="HSF"/>
    <property type="match status" value="1"/>
</dbReference>
<dbReference type="FunFam" id="1.10.10.10:FF:000027">
    <property type="entry name" value="Heat shock transcription factor 1"/>
    <property type="match status" value="1"/>
</dbReference>
<organism evidence="11 12">
    <name type="scientific">Cronartium quercuum f. sp. fusiforme G11</name>
    <dbReference type="NCBI Taxonomy" id="708437"/>
    <lineage>
        <taxon>Eukaryota</taxon>
        <taxon>Fungi</taxon>
        <taxon>Dikarya</taxon>
        <taxon>Basidiomycota</taxon>
        <taxon>Pucciniomycotina</taxon>
        <taxon>Pucciniomycetes</taxon>
        <taxon>Pucciniales</taxon>
        <taxon>Coleosporiaceae</taxon>
        <taxon>Cronartium</taxon>
    </lineage>
</organism>
<comment type="caution">
    <text evidence="11">The sequence shown here is derived from an EMBL/GenBank/DDBJ whole genome shotgun (WGS) entry which is preliminary data.</text>
</comment>
<evidence type="ECO:0000256" key="7">
    <source>
        <dbReference type="ARBA" id="ARBA00062171"/>
    </source>
</evidence>
<dbReference type="SUPFAM" id="SSF46785">
    <property type="entry name" value="Winged helix' DNA-binding domain"/>
    <property type="match status" value="1"/>
</dbReference>
<dbReference type="Pfam" id="PF00447">
    <property type="entry name" value="HSF_DNA-bind"/>
    <property type="match status" value="1"/>
</dbReference>
<feature type="region of interest" description="Disordered" evidence="9">
    <location>
        <begin position="1"/>
        <end position="23"/>
    </location>
</feature>
<keyword evidence="5" id="KW-0804">Transcription</keyword>
<comment type="subunit">
    <text evidence="7">Homotrimer. Homotrimerization increases the affinity of HSF1 to DNA. Interacts with transcriptional coregulator SSA1 on chromatin.</text>
</comment>
<feature type="region of interest" description="Disordered" evidence="9">
    <location>
        <begin position="119"/>
        <end position="159"/>
    </location>
</feature>
<proteinExistence type="inferred from homology"/>
<dbReference type="GO" id="GO:0005634">
    <property type="term" value="C:nucleus"/>
    <property type="evidence" value="ECO:0007669"/>
    <property type="project" value="UniProtKB-SubCell"/>
</dbReference>
<dbReference type="Proteomes" id="UP000886653">
    <property type="component" value="Unassembled WGS sequence"/>
</dbReference>
<keyword evidence="4" id="KW-0238">DNA-binding</keyword>
<sequence>MHQNRTRRRTHTNQPDRSKPVTKSQAAFVPKLFSILEEEDQNLISWSNKGERFMVSNPITFSKFILPQHFKHNNWQSFVRQLNMYGFNKCNDSERAGLVWEFRHPNFRKSRPDLLPLIKRRSSRTATTTTSSTTTPTPTTTTTTKRTRPYDPVRDPAGVIITGPGKEKISDVLRMMLNLISNLSNDIESPINEQRMFLFN</sequence>
<evidence type="ECO:0000256" key="6">
    <source>
        <dbReference type="ARBA" id="ARBA00023242"/>
    </source>
</evidence>
<dbReference type="InterPro" id="IPR000232">
    <property type="entry name" value="HSF_DNA-bd"/>
</dbReference>
<keyword evidence="12" id="KW-1185">Reference proteome</keyword>
<feature type="compositionally biased region" description="Basic residues" evidence="9">
    <location>
        <begin position="1"/>
        <end position="11"/>
    </location>
</feature>
<feature type="domain" description="HSF-type DNA-binding" evidence="10">
    <location>
        <begin position="24"/>
        <end position="121"/>
    </location>
</feature>
<keyword evidence="6" id="KW-0539">Nucleus</keyword>
<evidence type="ECO:0000256" key="4">
    <source>
        <dbReference type="ARBA" id="ARBA00023125"/>
    </source>
</evidence>
<evidence type="ECO:0000256" key="2">
    <source>
        <dbReference type="ARBA" id="ARBA00006403"/>
    </source>
</evidence>
<dbReference type="EMBL" id="MU167273">
    <property type="protein sequence ID" value="KAG0145606.1"/>
    <property type="molecule type" value="Genomic_DNA"/>
</dbReference>
<dbReference type="PANTHER" id="PTHR10015">
    <property type="entry name" value="HEAT SHOCK TRANSCRIPTION FACTOR"/>
    <property type="match status" value="1"/>
</dbReference>